<reference evidence="2" key="1">
    <citation type="submission" date="2003-08" db="EMBL/GenBank/DDBJ databases">
        <authorList>
            <person name="Birren B."/>
            <person name="Nusbaum C."/>
            <person name="Abebe A."/>
            <person name="Abouelleil A."/>
            <person name="Adekoya E."/>
            <person name="Ait-zahra M."/>
            <person name="Allen N."/>
            <person name="Allen T."/>
            <person name="An P."/>
            <person name="Anderson M."/>
            <person name="Anderson S."/>
            <person name="Arachchi H."/>
            <person name="Armbruster J."/>
            <person name="Bachantsang P."/>
            <person name="Baldwin J."/>
            <person name="Barry A."/>
            <person name="Bayul T."/>
            <person name="Blitshsteyn B."/>
            <person name="Bloom T."/>
            <person name="Blye J."/>
            <person name="Boguslavskiy L."/>
            <person name="Borowsky M."/>
            <person name="Boukhgalter B."/>
            <person name="Brunache A."/>
            <person name="Butler J."/>
            <person name="Calixte N."/>
            <person name="Calvo S."/>
            <person name="Camarata J."/>
            <person name="Campo K."/>
            <person name="Chang J."/>
            <person name="Cheshatsang Y."/>
            <person name="Citroen M."/>
            <person name="Collymore A."/>
            <person name="Considine T."/>
            <person name="Cook A."/>
            <person name="Cooke P."/>
            <person name="Corum B."/>
            <person name="Cuomo C."/>
            <person name="David R."/>
            <person name="Dawoe T."/>
            <person name="Degray S."/>
            <person name="Dodge S."/>
            <person name="Dooley K."/>
            <person name="Dorje P."/>
            <person name="Dorjee K."/>
            <person name="Dorris L."/>
            <person name="Duffey N."/>
            <person name="Dupes A."/>
            <person name="Elkins T."/>
            <person name="Engels R."/>
            <person name="Erickson J."/>
            <person name="Farina A."/>
            <person name="Faro S."/>
            <person name="Ferreira P."/>
            <person name="Fischer H."/>
            <person name="Fitzgerald M."/>
            <person name="Foley K."/>
            <person name="Gage D."/>
            <person name="Galagan J."/>
            <person name="Gearin G."/>
            <person name="Gnerre S."/>
            <person name="Gnirke A."/>
            <person name="Goyette A."/>
            <person name="Graham J."/>
            <person name="Grandbois E."/>
            <person name="Gyaltsen K."/>
            <person name="Hafez N."/>
            <person name="Hagopian D."/>
            <person name="Hagos B."/>
            <person name="Hall J."/>
            <person name="Hatcher B."/>
            <person name="Heller A."/>
            <person name="Higgins H."/>
            <person name="Honan T."/>
            <person name="Horn A."/>
            <person name="Houde N."/>
            <person name="Hughes L."/>
            <person name="Hulme W."/>
            <person name="Husby E."/>
            <person name="Iliev I."/>
            <person name="Jaffe D."/>
            <person name="Jones C."/>
            <person name="Kamal M."/>
            <person name="Kamat A."/>
            <person name="Kamvysselis M."/>
            <person name="Karlsson E."/>
            <person name="Kells C."/>
            <person name="Kieu A."/>
            <person name="Kisner P."/>
            <person name="Kodira C."/>
            <person name="Kulbokas E."/>
            <person name="Labutti K."/>
            <person name="Lama D."/>
            <person name="Landers T."/>
            <person name="Leger J."/>
            <person name="Levine S."/>
            <person name="Lewis D."/>
            <person name="Lewis T."/>
            <person name="Lindblad-toh K."/>
            <person name="Liu X."/>
            <person name="Lokyitsang T."/>
            <person name="Lokyitsang Y."/>
            <person name="Lucien O."/>
            <person name="Lui A."/>
            <person name="Ma L.J."/>
            <person name="Mabbitt R."/>
            <person name="Macdonald J."/>
            <person name="Maclean C."/>
            <person name="Major J."/>
            <person name="Manning J."/>
            <person name="Marabella R."/>
            <person name="Maru K."/>
            <person name="Matthews C."/>
            <person name="Mauceli E."/>
            <person name="Mccarthy M."/>
            <person name="Mcdonough S."/>
            <person name="Mcghee T."/>
            <person name="Meldrim J."/>
            <person name="Meneus L."/>
            <person name="Mesirov J."/>
            <person name="Mihalev A."/>
            <person name="Mihova T."/>
            <person name="Mikkelsen T."/>
            <person name="Mlenga V."/>
            <person name="Moru K."/>
            <person name="Mozes J."/>
            <person name="Mulrain L."/>
            <person name="Munson G."/>
            <person name="Naylor J."/>
            <person name="Newes C."/>
            <person name="Nguyen C."/>
            <person name="Nguyen N."/>
            <person name="Nguyen T."/>
            <person name="Nicol R."/>
            <person name="Nielsen C."/>
            <person name="Nizzari M."/>
            <person name="Norbu C."/>
            <person name="Norbu N."/>
            <person name="O'donnell P."/>
            <person name="Okoawo O."/>
            <person name="O'leary S."/>
            <person name="Omotosho B."/>
            <person name="O'neill K."/>
            <person name="Osman S."/>
            <person name="Parker S."/>
            <person name="Perrin D."/>
            <person name="Phunkhang P."/>
            <person name="Piqani B."/>
            <person name="Purcell S."/>
            <person name="Rachupka T."/>
            <person name="Ramasamy U."/>
            <person name="Rameau R."/>
            <person name="Ray V."/>
            <person name="Raymond C."/>
            <person name="Retta R."/>
            <person name="Richardson S."/>
            <person name="Rise C."/>
            <person name="Rodriguez J."/>
            <person name="Rogers J."/>
            <person name="Rogov P."/>
            <person name="Rutman M."/>
            <person name="Schupbach R."/>
            <person name="Seaman C."/>
            <person name="Settipalli S."/>
            <person name="Sharpe T."/>
            <person name="Sheridan J."/>
            <person name="Sherpa N."/>
            <person name="Shi J."/>
            <person name="Smirnov S."/>
            <person name="Smith C."/>
            <person name="Sougnez C."/>
            <person name="Spencer B."/>
            <person name="Stalker J."/>
            <person name="Stange-thomann N."/>
            <person name="Stavropoulos S."/>
            <person name="Stetson K."/>
            <person name="Stone C."/>
            <person name="Stone S."/>
            <person name="Stubbs M."/>
            <person name="Talamas J."/>
            <person name="Tchuinga P."/>
            <person name="Tenzing P."/>
            <person name="Tesfaye S."/>
            <person name="Theodore J."/>
            <person name="Thoulutsang Y."/>
            <person name="Topham K."/>
            <person name="Towey S."/>
            <person name="Tsamla T."/>
            <person name="Tsomo N."/>
            <person name="Vallee D."/>
            <person name="Vassiliev H."/>
            <person name="Venkataraman V."/>
            <person name="Vinson J."/>
            <person name="Vo A."/>
            <person name="Wade C."/>
            <person name="Wang S."/>
            <person name="Wangchuk T."/>
            <person name="Wangdi T."/>
            <person name="Whittaker C."/>
            <person name="Wilkinson J."/>
            <person name="Wu Y."/>
            <person name="Wyman D."/>
            <person name="Yadav S."/>
            <person name="Yang S."/>
            <person name="Yang X."/>
            <person name="Yeager S."/>
            <person name="Yee E."/>
            <person name="Young G."/>
            <person name="Zainoun J."/>
            <person name="Zembeck L."/>
            <person name="Zimmer A."/>
            <person name="Zody M."/>
            <person name="Lander E."/>
        </authorList>
    </citation>
    <scope>NUCLEOTIDE SEQUENCE [LARGE SCALE GENOMIC DNA]</scope>
</reference>
<proteinExistence type="predicted"/>
<organism evidence="1 2">
    <name type="scientific">Ciona savignyi</name>
    <name type="common">Pacific transparent sea squirt</name>
    <dbReference type="NCBI Taxonomy" id="51511"/>
    <lineage>
        <taxon>Eukaryota</taxon>
        <taxon>Metazoa</taxon>
        <taxon>Chordata</taxon>
        <taxon>Tunicata</taxon>
        <taxon>Ascidiacea</taxon>
        <taxon>Phlebobranchia</taxon>
        <taxon>Cionidae</taxon>
        <taxon>Ciona</taxon>
    </lineage>
</organism>
<dbReference type="AlphaFoldDB" id="H2YRF6"/>
<dbReference type="GeneTree" id="ENSGT00530000066607"/>
<accession>H2YRF6</accession>
<evidence type="ECO:0000313" key="2">
    <source>
        <dbReference type="Proteomes" id="UP000007875"/>
    </source>
</evidence>
<reference evidence="1" key="2">
    <citation type="submission" date="2025-08" db="UniProtKB">
        <authorList>
            <consortium name="Ensembl"/>
        </authorList>
    </citation>
    <scope>IDENTIFICATION</scope>
</reference>
<keyword evidence="2" id="KW-1185">Reference proteome</keyword>
<dbReference type="InParanoid" id="H2YRF6"/>
<dbReference type="Ensembl" id="ENSCSAVT00000008022.1">
    <property type="protein sequence ID" value="ENSCSAVP00000007916.1"/>
    <property type="gene ID" value="ENSCSAVG00000004726.1"/>
</dbReference>
<evidence type="ECO:0000313" key="1">
    <source>
        <dbReference type="Ensembl" id="ENSCSAVP00000007916.1"/>
    </source>
</evidence>
<protein>
    <submittedName>
        <fullName evidence="1">Uncharacterized protein</fullName>
    </submittedName>
</protein>
<name>H2YRF6_CIOSA</name>
<dbReference type="OMA" id="HSNICKT"/>
<reference evidence="1" key="3">
    <citation type="submission" date="2025-09" db="UniProtKB">
        <authorList>
            <consortium name="Ensembl"/>
        </authorList>
    </citation>
    <scope>IDENTIFICATION</scope>
</reference>
<dbReference type="Proteomes" id="UP000007875">
    <property type="component" value="Unassembled WGS sequence"/>
</dbReference>
<sequence length="215" mass="22976">MEQQLGSGEAIHDSSRGGDLFTFLYNFINQSAELQGTSTQSGILTSPPNIVVTANIAENIVQNIQNIDPALQGSLLDNHLTDFPIPQEKVTLSAGCSCSTEGSVGRQEDTAIGSSISGYQLNNNNNSKEDYIDHSNICKTINDININQQRSETFPASSTMPQTSGHTIPNITVPAASAAEFLQAPIPPTTLIDPAQNFPIQNWSMDGATNAMNLP</sequence>
<dbReference type="HOGENOM" id="CLU_090196_0_0_1"/>